<dbReference type="EMBL" id="JBFQGM010000018">
    <property type="protein sequence ID" value="MFL9465654.1"/>
    <property type="molecule type" value="Genomic_DNA"/>
</dbReference>
<name>A0ABW8WXW0_9CYAN</name>
<sequence>MQPIKSLRILAPTIVGLLTLTVTHPVNAQAVIDTLDNGNLSVTGMRSGSGCTVLFNPQGEILQQGRSCSSTEIRKAQAAIDSYLREQGTSDSDNGSSSGQNLTLICYGEGRKPTVANRYGYEWNDRRHRYEASNRVELTTGDFDSEVQVEIRGSQGKIHLTGKLIPPIHSGGDNGWWPLYDLQVSPDRITGKYRMNELNKPRVNIDRRSGRIAIDGIEKFRGECNSGDWGGSRTRF</sequence>
<reference evidence="2 3" key="1">
    <citation type="submission" date="2024-07" db="EMBL/GenBank/DDBJ databases">
        <authorList>
            <person name="Tripathy S."/>
        </authorList>
    </citation>
    <scope>NUCLEOTIDE SEQUENCE [LARGE SCALE GENOMIC DNA]</scope>
    <source>
        <strain evidence="2 3">VB-61278_2</strain>
    </source>
</reference>
<evidence type="ECO:0000313" key="2">
    <source>
        <dbReference type="EMBL" id="MFL9465654.1"/>
    </source>
</evidence>
<organism evidence="2 3">
    <name type="scientific">Scytonema tolypothrichoides VB-61278_2</name>
    <dbReference type="NCBI Taxonomy" id="3232314"/>
    <lineage>
        <taxon>Bacteria</taxon>
        <taxon>Bacillati</taxon>
        <taxon>Cyanobacteriota</taxon>
        <taxon>Cyanophyceae</taxon>
        <taxon>Nostocales</taxon>
        <taxon>Scytonemataceae</taxon>
        <taxon>Scytonema</taxon>
    </lineage>
</organism>
<feature type="signal peptide" evidence="1">
    <location>
        <begin position="1"/>
        <end position="28"/>
    </location>
</feature>
<keyword evidence="1" id="KW-0732">Signal</keyword>
<accession>A0ABW8WXW0</accession>
<evidence type="ECO:0000256" key="1">
    <source>
        <dbReference type="SAM" id="SignalP"/>
    </source>
</evidence>
<proteinExistence type="predicted"/>
<protein>
    <submittedName>
        <fullName evidence="2">Uncharacterized protein</fullName>
    </submittedName>
</protein>
<evidence type="ECO:0000313" key="3">
    <source>
        <dbReference type="Proteomes" id="UP001628874"/>
    </source>
</evidence>
<gene>
    <name evidence="2" type="ORF">AB0759_34175</name>
</gene>
<feature type="chain" id="PRO_5045617156" evidence="1">
    <location>
        <begin position="29"/>
        <end position="236"/>
    </location>
</feature>
<keyword evidence="3" id="KW-1185">Reference proteome</keyword>
<dbReference type="RefSeq" id="WP_050045462.1">
    <property type="nucleotide sequence ID" value="NZ_JBFQGM010000018.1"/>
</dbReference>
<comment type="caution">
    <text evidence="2">The sequence shown here is derived from an EMBL/GenBank/DDBJ whole genome shotgun (WGS) entry which is preliminary data.</text>
</comment>
<dbReference type="Proteomes" id="UP001628874">
    <property type="component" value="Unassembled WGS sequence"/>
</dbReference>